<evidence type="ECO:0000313" key="2">
    <source>
        <dbReference type="EMBL" id="KAG8226561.1"/>
    </source>
</evidence>
<reference evidence="2" key="2">
    <citation type="submission" date="2017-10" db="EMBL/GenBank/DDBJ databases">
        <title>Ladona fulva Genome sequencing and assembly.</title>
        <authorList>
            <person name="Murali S."/>
            <person name="Richards S."/>
            <person name="Bandaranaike D."/>
            <person name="Bellair M."/>
            <person name="Blankenburg K."/>
            <person name="Chao H."/>
            <person name="Dinh H."/>
            <person name="Doddapaneni H."/>
            <person name="Dugan-Rocha S."/>
            <person name="Elkadiri S."/>
            <person name="Gnanaolivu R."/>
            <person name="Hernandez B."/>
            <person name="Skinner E."/>
            <person name="Javaid M."/>
            <person name="Lee S."/>
            <person name="Li M."/>
            <person name="Ming W."/>
            <person name="Munidasa M."/>
            <person name="Muniz J."/>
            <person name="Nguyen L."/>
            <person name="Hughes D."/>
            <person name="Osuji N."/>
            <person name="Pu L.-L."/>
            <person name="Puazo M."/>
            <person name="Qu C."/>
            <person name="Quiroz J."/>
            <person name="Raj R."/>
            <person name="Weissenberger G."/>
            <person name="Xin Y."/>
            <person name="Zou X."/>
            <person name="Han Y."/>
            <person name="Worley K."/>
            <person name="Muzny D."/>
            <person name="Gibbs R."/>
        </authorList>
    </citation>
    <scope>NUCLEOTIDE SEQUENCE</scope>
    <source>
        <strain evidence="2">Sampled in the wild</strain>
    </source>
</reference>
<dbReference type="EMBL" id="KZ308287">
    <property type="protein sequence ID" value="KAG8226561.1"/>
    <property type="molecule type" value="Genomic_DNA"/>
</dbReference>
<dbReference type="InterPro" id="IPR036179">
    <property type="entry name" value="Ig-like_dom_sf"/>
</dbReference>
<dbReference type="SUPFAM" id="SSF48726">
    <property type="entry name" value="Immunoglobulin"/>
    <property type="match status" value="1"/>
</dbReference>
<dbReference type="AlphaFoldDB" id="A0A8K0K1F6"/>
<accession>A0A8K0K1F6</accession>
<dbReference type="Proteomes" id="UP000792457">
    <property type="component" value="Unassembled WGS sequence"/>
</dbReference>
<dbReference type="PANTHER" id="PTHR21261:SF17">
    <property type="entry name" value="BEAT VI"/>
    <property type="match status" value="1"/>
</dbReference>
<keyword evidence="3" id="KW-1185">Reference proteome</keyword>
<organism evidence="2 3">
    <name type="scientific">Ladona fulva</name>
    <name type="common">Scarce chaser dragonfly</name>
    <name type="synonym">Libellula fulva</name>
    <dbReference type="NCBI Taxonomy" id="123851"/>
    <lineage>
        <taxon>Eukaryota</taxon>
        <taxon>Metazoa</taxon>
        <taxon>Ecdysozoa</taxon>
        <taxon>Arthropoda</taxon>
        <taxon>Hexapoda</taxon>
        <taxon>Insecta</taxon>
        <taxon>Pterygota</taxon>
        <taxon>Palaeoptera</taxon>
        <taxon>Odonata</taxon>
        <taxon>Epiprocta</taxon>
        <taxon>Anisoptera</taxon>
        <taxon>Libelluloidea</taxon>
        <taxon>Libellulidae</taxon>
        <taxon>Ladona</taxon>
    </lineage>
</organism>
<sequence length="107" mass="12027">MENSATPACALRNVRISVPEAVRRGETARLSCDYDLEMAPLYSIKWYRGDEEFYRYVPKEAPPTQVFPLAGISVDVLLYGSSCLTIAVVHRLLPGKTTYMCKKIRAP</sequence>
<feature type="domain" description="Ig-like" evidence="1">
    <location>
        <begin position="7"/>
        <end position="107"/>
    </location>
</feature>
<name>A0A8K0K1F6_LADFU</name>
<dbReference type="InterPro" id="IPR007110">
    <property type="entry name" value="Ig-like_dom"/>
</dbReference>
<dbReference type="PANTHER" id="PTHR21261">
    <property type="entry name" value="BEAT PROTEIN"/>
    <property type="match status" value="1"/>
</dbReference>
<gene>
    <name evidence="2" type="ORF">J437_LFUL000644</name>
</gene>
<evidence type="ECO:0000313" key="3">
    <source>
        <dbReference type="Proteomes" id="UP000792457"/>
    </source>
</evidence>
<dbReference type="OrthoDB" id="6343941at2759"/>
<evidence type="ECO:0000259" key="1">
    <source>
        <dbReference type="PROSITE" id="PS50835"/>
    </source>
</evidence>
<dbReference type="PROSITE" id="PS50835">
    <property type="entry name" value="IG_LIKE"/>
    <property type="match status" value="1"/>
</dbReference>
<proteinExistence type="predicted"/>
<reference evidence="2" key="1">
    <citation type="submission" date="2013-04" db="EMBL/GenBank/DDBJ databases">
        <authorList>
            <person name="Qu J."/>
            <person name="Murali S.C."/>
            <person name="Bandaranaike D."/>
            <person name="Bellair M."/>
            <person name="Blankenburg K."/>
            <person name="Chao H."/>
            <person name="Dinh H."/>
            <person name="Doddapaneni H."/>
            <person name="Downs B."/>
            <person name="Dugan-Rocha S."/>
            <person name="Elkadiri S."/>
            <person name="Gnanaolivu R.D."/>
            <person name="Hernandez B."/>
            <person name="Javaid M."/>
            <person name="Jayaseelan J.C."/>
            <person name="Lee S."/>
            <person name="Li M."/>
            <person name="Ming W."/>
            <person name="Munidasa M."/>
            <person name="Muniz J."/>
            <person name="Nguyen L."/>
            <person name="Ongeri F."/>
            <person name="Osuji N."/>
            <person name="Pu L.-L."/>
            <person name="Puazo M."/>
            <person name="Qu C."/>
            <person name="Quiroz J."/>
            <person name="Raj R."/>
            <person name="Weissenberger G."/>
            <person name="Xin Y."/>
            <person name="Zou X."/>
            <person name="Han Y."/>
            <person name="Richards S."/>
            <person name="Worley K."/>
            <person name="Muzny D."/>
            <person name="Gibbs R."/>
        </authorList>
    </citation>
    <scope>NUCLEOTIDE SEQUENCE</scope>
    <source>
        <strain evidence="2">Sampled in the wild</strain>
    </source>
</reference>
<comment type="caution">
    <text evidence="2">The sequence shown here is derived from an EMBL/GenBank/DDBJ whole genome shotgun (WGS) entry which is preliminary data.</text>
</comment>
<protein>
    <recommendedName>
        <fullName evidence="1">Ig-like domain-containing protein</fullName>
    </recommendedName>
</protein>